<organism evidence="3 4">
    <name type="scientific">Hydrogenovibrio thermophilus</name>
    <dbReference type="NCBI Taxonomy" id="265883"/>
    <lineage>
        <taxon>Bacteria</taxon>
        <taxon>Pseudomonadati</taxon>
        <taxon>Pseudomonadota</taxon>
        <taxon>Gammaproteobacteria</taxon>
        <taxon>Thiotrichales</taxon>
        <taxon>Piscirickettsiaceae</taxon>
        <taxon>Hydrogenovibrio</taxon>
    </lineage>
</organism>
<feature type="domain" description="DUF302" evidence="2">
    <location>
        <begin position="54"/>
        <end position="116"/>
    </location>
</feature>
<dbReference type="Proteomes" id="UP000285478">
    <property type="component" value="Chromosome"/>
</dbReference>
<sequence length="150" mass="16285">MRKLACLIGGLVMALSMSAKAELIEVQSENDFQQTVTKLKSAIEVEGMTIFATVDHAAGAQKVDLFLAPNTMVMFGNPKVGTKLMQCDSQVGIELPLKMLVTQDLNHKVWVTYENPEALAKRFDLSKCQPTLSKVADVLQSLASVAGKSE</sequence>
<evidence type="ECO:0000313" key="4">
    <source>
        <dbReference type="Proteomes" id="UP000285478"/>
    </source>
</evidence>
<dbReference type="PANTHER" id="PTHR38342">
    <property type="entry name" value="SLR5037 PROTEIN"/>
    <property type="match status" value="1"/>
</dbReference>
<dbReference type="CDD" id="cd14797">
    <property type="entry name" value="DUF302"/>
    <property type="match status" value="1"/>
</dbReference>
<dbReference type="KEGG" id="htr:EPV75_01905"/>
<dbReference type="AlphaFoldDB" id="A0A451G4U6"/>
<keyword evidence="1" id="KW-0732">Signal</keyword>
<feature type="signal peptide" evidence="1">
    <location>
        <begin position="1"/>
        <end position="21"/>
    </location>
</feature>
<evidence type="ECO:0000313" key="3">
    <source>
        <dbReference type="EMBL" id="QAB14508.1"/>
    </source>
</evidence>
<dbReference type="InterPro" id="IPR005180">
    <property type="entry name" value="DUF302"/>
</dbReference>
<gene>
    <name evidence="3" type="ORF">EPV75_01905</name>
</gene>
<dbReference type="Gene3D" id="3.30.310.70">
    <property type="entry name" value="TT1751-like domain"/>
    <property type="match status" value="1"/>
</dbReference>
<dbReference type="InterPro" id="IPR035923">
    <property type="entry name" value="TT1751-like_sf"/>
</dbReference>
<proteinExistence type="predicted"/>
<feature type="chain" id="PRO_5019251131" evidence="1">
    <location>
        <begin position="22"/>
        <end position="150"/>
    </location>
</feature>
<keyword evidence="4" id="KW-1185">Reference proteome</keyword>
<dbReference type="EMBL" id="CP035033">
    <property type="protein sequence ID" value="QAB14508.1"/>
    <property type="molecule type" value="Genomic_DNA"/>
</dbReference>
<reference evidence="3 4" key="1">
    <citation type="journal article" date="2018" name="Environ. Microbiol.">
        <title>Genomes of ubiquitous marine and hypersaline Hydrogenovibrio, Thiomicrorhabdus and Thiomicrospira spp. encode a diversity of mechanisms to sustain chemolithoautotrophy in heterogeneous environments.</title>
        <authorList>
            <person name="Scott K.M."/>
            <person name="Williams J."/>
            <person name="Porter C.M.B."/>
            <person name="Russel S."/>
            <person name="Harmer T.L."/>
            <person name="Paul J.H."/>
            <person name="Antonen K.M."/>
            <person name="Bridges M.K."/>
            <person name="Camper G.J."/>
            <person name="Campla C.K."/>
            <person name="Casella L.G."/>
            <person name="Chase E."/>
            <person name="Conrad J.W."/>
            <person name="Cruz M.C."/>
            <person name="Dunlap D.S."/>
            <person name="Duran L."/>
            <person name="Fahsbender E.M."/>
            <person name="Goldsmith D.B."/>
            <person name="Keeley R.F."/>
            <person name="Kondoff M.R."/>
            <person name="Kussy B.I."/>
            <person name="Lane M.K."/>
            <person name="Lawler S."/>
            <person name="Leigh B.A."/>
            <person name="Lewis C."/>
            <person name="Lostal L.M."/>
            <person name="Marking D."/>
            <person name="Mancera P.A."/>
            <person name="McClenthan E.C."/>
            <person name="McIntyre E.A."/>
            <person name="Mine J.A."/>
            <person name="Modi S."/>
            <person name="Moore B.D."/>
            <person name="Morgan W.A."/>
            <person name="Nelson K.M."/>
            <person name="Nguyen K.N."/>
            <person name="Ogburn N."/>
            <person name="Parrino D.G."/>
            <person name="Pedapudi A.D."/>
            <person name="Pelham R.P."/>
            <person name="Preece A.M."/>
            <person name="Rampersad E.A."/>
            <person name="Richardson J.C."/>
            <person name="Rodgers C.M."/>
            <person name="Schaffer B.L."/>
            <person name="Sheridan N.E."/>
            <person name="Solone M.R."/>
            <person name="Staley Z.R."/>
            <person name="Tabuchi M."/>
            <person name="Waide R.J."/>
            <person name="Wanjugi P.W."/>
            <person name="Young S."/>
            <person name="Clum A."/>
            <person name="Daum C."/>
            <person name="Huntemann M."/>
            <person name="Ivanova N."/>
            <person name="Kyrpides N."/>
            <person name="Mikhailova N."/>
            <person name="Palaniappan K."/>
            <person name="Pillay M."/>
            <person name="Reddy T.B.K."/>
            <person name="Shapiro N."/>
            <person name="Stamatis D."/>
            <person name="Varghese N."/>
            <person name="Woyke T."/>
            <person name="Boden R."/>
            <person name="Freyermuth S.K."/>
            <person name="Kerfeld C.A."/>
        </authorList>
    </citation>
    <scope>NUCLEOTIDE SEQUENCE [LARGE SCALE GENOMIC DNA]</scope>
    <source>
        <strain evidence="3 4">JR-2</strain>
    </source>
</reference>
<accession>A0A451G4U6</accession>
<evidence type="ECO:0000256" key="1">
    <source>
        <dbReference type="SAM" id="SignalP"/>
    </source>
</evidence>
<dbReference type="PANTHER" id="PTHR38342:SF2">
    <property type="entry name" value="INNER MEMBRANE OR EXPORTED"/>
    <property type="match status" value="1"/>
</dbReference>
<name>A0A451G4U6_9GAMM</name>
<protein>
    <submittedName>
        <fullName evidence="3">DUF302 domain-containing protein</fullName>
    </submittedName>
</protein>
<evidence type="ECO:0000259" key="2">
    <source>
        <dbReference type="Pfam" id="PF03625"/>
    </source>
</evidence>
<dbReference type="Pfam" id="PF03625">
    <property type="entry name" value="DUF302"/>
    <property type="match status" value="1"/>
</dbReference>
<dbReference type="SUPFAM" id="SSF103247">
    <property type="entry name" value="TT1751-like"/>
    <property type="match status" value="1"/>
</dbReference>